<evidence type="ECO:0000313" key="2">
    <source>
        <dbReference type="Proteomes" id="UP001281761"/>
    </source>
</evidence>
<dbReference type="Proteomes" id="UP001281761">
    <property type="component" value="Unassembled WGS sequence"/>
</dbReference>
<keyword evidence="2" id="KW-1185">Reference proteome</keyword>
<accession>A0ABQ9X8B4</accession>
<evidence type="ECO:0000313" key="1">
    <source>
        <dbReference type="EMBL" id="KAK2948653.1"/>
    </source>
</evidence>
<protein>
    <submittedName>
        <fullName evidence="1">Uncharacterized protein</fullName>
    </submittedName>
</protein>
<sequence length="227" mass="24691">MISFDFSSDSISMECELHFGEWELRQYEGNYSVVAFEKKESIVDTNSAVLATPNPPRIVRAACEGGNSEFDAFFSLKARTLAKRSFKVDMPLTQLESVIFSDCCSKTDLGHDVVFGGELESVEDIQQHCHPITATPRPSCLSIPNGECCTGHTITDRECLCLVSCSTAIGSKEGSCLVDLSRWRAPASFRGMSRCDCVAGCDVGVADQLLPLPPIPNMTHPTLNVDG</sequence>
<name>A0ABQ9X8B4_9EUKA</name>
<dbReference type="EMBL" id="JARBJD010000171">
    <property type="protein sequence ID" value="KAK2948653.1"/>
    <property type="molecule type" value="Genomic_DNA"/>
</dbReference>
<proteinExistence type="predicted"/>
<comment type="caution">
    <text evidence="1">The sequence shown here is derived from an EMBL/GenBank/DDBJ whole genome shotgun (WGS) entry which is preliminary data.</text>
</comment>
<reference evidence="1 2" key="1">
    <citation type="journal article" date="2022" name="bioRxiv">
        <title>Genomics of Preaxostyla Flagellates Illuminates Evolutionary Transitions and the Path Towards Mitochondrial Loss.</title>
        <authorList>
            <person name="Novak L.V.F."/>
            <person name="Treitli S.C."/>
            <person name="Pyrih J."/>
            <person name="Halakuc P."/>
            <person name="Pipaliya S.V."/>
            <person name="Vacek V."/>
            <person name="Brzon O."/>
            <person name="Soukal P."/>
            <person name="Eme L."/>
            <person name="Dacks J.B."/>
            <person name="Karnkowska A."/>
            <person name="Elias M."/>
            <person name="Hampl V."/>
        </authorList>
    </citation>
    <scope>NUCLEOTIDE SEQUENCE [LARGE SCALE GENOMIC DNA]</scope>
    <source>
        <strain evidence="1">NAU3</strain>
        <tissue evidence="1">Gut</tissue>
    </source>
</reference>
<gene>
    <name evidence="1" type="ORF">BLNAU_16394</name>
</gene>
<organism evidence="1 2">
    <name type="scientific">Blattamonas nauphoetae</name>
    <dbReference type="NCBI Taxonomy" id="2049346"/>
    <lineage>
        <taxon>Eukaryota</taxon>
        <taxon>Metamonada</taxon>
        <taxon>Preaxostyla</taxon>
        <taxon>Oxymonadida</taxon>
        <taxon>Blattamonas</taxon>
    </lineage>
</organism>